<name>A0ABW6H5E7_9ACTN</name>
<reference evidence="2 3" key="1">
    <citation type="submission" date="2024-09" db="EMBL/GenBank/DDBJ databases">
        <title>The Natural Products Discovery Center: Release of the First 8490 Sequenced Strains for Exploring Actinobacteria Biosynthetic Diversity.</title>
        <authorList>
            <person name="Kalkreuter E."/>
            <person name="Kautsar S.A."/>
            <person name="Yang D."/>
            <person name="Bader C.D."/>
            <person name="Teijaro C.N."/>
            <person name="Fluegel L."/>
            <person name="Davis C.M."/>
            <person name="Simpson J.R."/>
            <person name="Lauterbach L."/>
            <person name="Steele A.D."/>
            <person name="Gui C."/>
            <person name="Meng S."/>
            <person name="Li G."/>
            <person name="Viehrig K."/>
            <person name="Ye F."/>
            <person name="Su P."/>
            <person name="Kiefer A.F."/>
            <person name="Nichols A."/>
            <person name="Cepeda A.J."/>
            <person name="Yan W."/>
            <person name="Fan B."/>
            <person name="Jiang Y."/>
            <person name="Adhikari A."/>
            <person name="Zheng C.-J."/>
            <person name="Schuster L."/>
            <person name="Cowan T.M."/>
            <person name="Smanski M.J."/>
            <person name="Chevrette M.G."/>
            <person name="De Carvalho L.P.S."/>
            <person name="Shen B."/>
        </authorList>
    </citation>
    <scope>NUCLEOTIDE SEQUENCE [LARGE SCALE GENOMIC DNA]</scope>
    <source>
        <strain evidence="2 3">NPDC059500</strain>
    </source>
</reference>
<gene>
    <name evidence="2" type="ORF">ACFW88_15100</name>
</gene>
<dbReference type="EMBL" id="JBHYTS010000020">
    <property type="protein sequence ID" value="MFE1751843.1"/>
    <property type="molecule type" value="Genomic_DNA"/>
</dbReference>
<protein>
    <recommendedName>
        <fullName evidence="4">MBL fold metallo-hydrolase</fullName>
    </recommendedName>
</protein>
<keyword evidence="3" id="KW-1185">Reference proteome</keyword>
<feature type="region of interest" description="Disordered" evidence="1">
    <location>
        <begin position="85"/>
        <end position="107"/>
    </location>
</feature>
<evidence type="ECO:0008006" key="4">
    <source>
        <dbReference type="Google" id="ProtNLM"/>
    </source>
</evidence>
<comment type="caution">
    <text evidence="2">The sequence shown here is derived from an EMBL/GenBank/DDBJ whole genome shotgun (WGS) entry which is preliminary data.</text>
</comment>
<accession>A0ABW6H5E7</accession>
<evidence type="ECO:0000313" key="2">
    <source>
        <dbReference type="EMBL" id="MFE1751843.1"/>
    </source>
</evidence>
<organism evidence="2 3">
    <name type="scientific">Streptomyces anandii</name>
    <dbReference type="NCBI Taxonomy" id="285454"/>
    <lineage>
        <taxon>Bacteria</taxon>
        <taxon>Bacillati</taxon>
        <taxon>Actinomycetota</taxon>
        <taxon>Actinomycetes</taxon>
        <taxon>Kitasatosporales</taxon>
        <taxon>Streptomycetaceae</taxon>
        <taxon>Streptomyces</taxon>
    </lineage>
</organism>
<evidence type="ECO:0000256" key="1">
    <source>
        <dbReference type="SAM" id="MobiDB-lite"/>
    </source>
</evidence>
<evidence type="ECO:0000313" key="3">
    <source>
        <dbReference type="Proteomes" id="UP001599756"/>
    </source>
</evidence>
<dbReference type="RefSeq" id="WP_381798398.1">
    <property type="nucleotide sequence ID" value="NZ_JBHYTS010000020.1"/>
</dbReference>
<proteinExistence type="predicted"/>
<sequence length="107" mass="11165">MTPLVDEGLGNSAYLLGLGDGRAPAVDADRDPRALRAAAERRGPRIAFAAETHPHAPFRTGVFLTAPVPSWSAPTSPSWTAVLDGGPDGHATVHSTRLVQGTEDARS</sequence>
<dbReference type="Proteomes" id="UP001599756">
    <property type="component" value="Unassembled WGS sequence"/>
</dbReference>